<dbReference type="InterPro" id="IPR012340">
    <property type="entry name" value="NA-bd_OB-fold"/>
</dbReference>
<dbReference type="Gene3D" id="6.10.30.10">
    <property type="match status" value="1"/>
</dbReference>
<evidence type="ECO:0000313" key="4">
    <source>
        <dbReference type="Proteomes" id="UP000515518"/>
    </source>
</evidence>
<dbReference type="EMBL" id="CP050552">
    <property type="protein sequence ID" value="QND44012.1"/>
    <property type="molecule type" value="Genomic_DNA"/>
</dbReference>
<evidence type="ECO:0000313" key="3">
    <source>
        <dbReference type="EMBL" id="QND44012.1"/>
    </source>
</evidence>
<dbReference type="InterPro" id="IPR002878">
    <property type="entry name" value="ChsH2_C"/>
</dbReference>
<dbReference type="InterPro" id="IPR022002">
    <property type="entry name" value="ChsH2_Znr"/>
</dbReference>
<keyword evidence="3" id="KW-0614">Plasmid</keyword>
<evidence type="ECO:0000259" key="1">
    <source>
        <dbReference type="Pfam" id="PF01796"/>
    </source>
</evidence>
<dbReference type="SUPFAM" id="SSF50249">
    <property type="entry name" value="Nucleic acid-binding proteins"/>
    <property type="match status" value="1"/>
</dbReference>
<dbReference type="InterPro" id="IPR052513">
    <property type="entry name" value="Thioester_dehydratase-like"/>
</dbReference>
<dbReference type="Pfam" id="PF12172">
    <property type="entry name" value="zf-ChsH2"/>
    <property type="match status" value="1"/>
</dbReference>
<keyword evidence="3" id="KW-0238">DNA-binding</keyword>
<accession>A0A7G6RP30</accession>
<evidence type="ECO:0000259" key="2">
    <source>
        <dbReference type="Pfam" id="PF12172"/>
    </source>
</evidence>
<dbReference type="GeneID" id="61426849"/>
<dbReference type="PANTHER" id="PTHR34075">
    <property type="entry name" value="BLR3430 PROTEIN"/>
    <property type="match status" value="1"/>
</dbReference>
<gene>
    <name evidence="3" type="ORF">HB770_34525</name>
</gene>
<dbReference type="Proteomes" id="UP000515518">
    <property type="component" value="Plasmid p_1"/>
</dbReference>
<proteinExistence type="predicted"/>
<dbReference type="RefSeq" id="WP_063828065.1">
    <property type="nucleotide sequence ID" value="NZ_CP025507.1"/>
</dbReference>
<dbReference type="Pfam" id="PF01796">
    <property type="entry name" value="OB_ChsH2_C"/>
    <property type="match status" value="1"/>
</dbReference>
<name>A0A7G6RP30_RHILV</name>
<feature type="domain" description="ChsH2 rubredoxin-like zinc ribbon" evidence="2">
    <location>
        <begin position="19"/>
        <end position="53"/>
    </location>
</feature>
<dbReference type="AlphaFoldDB" id="A0A7G6RP30"/>
<geneLocation type="plasmid" evidence="3 4">
    <name>p_1</name>
</geneLocation>
<organism evidence="3 4">
    <name type="scientific">Rhizobium leguminosarum bv. viciae</name>
    <dbReference type="NCBI Taxonomy" id="387"/>
    <lineage>
        <taxon>Bacteria</taxon>
        <taxon>Pseudomonadati</taxon>
        <taxon>Pseudomonadota</taxon>
        <taxon>Alphaproteobacteria</taxon>
        <taxon>Hyphomicrobiales</taxon>
        <taxon>Rhizobiaceae</taxon>
        <taxon>Rhizobium/Agrobacterium group</taxon>
        <taxon>Rhizobium</taxon>
    </lineage>
</organism>
<reference evidence="4" key="1">
    <citation type="journal article" date="2020" name="Mol. Plant Microbe">
        <title>Rhizobial microsymbionts of the narrowly endemic Oxytropis species growing in Kamchatka are characterized by significant genetic diversity and possess a set of genes that are associated with T3SS and T6SS secretion systems and can affect the development of symbiosis.</title>
        <authorList>
            <person name="Safronova V."/>
            <person name="Guro P."/>
            <person name="Sazanova A."/>
            <person name="Kuznetsova I."/>
            <person name="Belimov A."/>
            <person name="Yakubov V."/>
            <person name="Chirak E."/>
            <person name="Afonin A."/>
            <person name="Gogolev Y."/>
            <person name="Andronov E."/>
            <person name="Tikhonovich I."/>
        </authorList>
    </citation>
    <scope>NUCLEOTIDE SEQUENCE [LARGE SCALE GENOMIC DNA]</scope>
    <source>
        <strain evidence="4">RCAM0610</strain>
        <plasmid evidence="4">p_1</plasmid>
    </source>
</reference>
<dbReference type="PANTHER" id="PTHR34075:SF5">
    <property type="entry name" value="BLR3430 PROTEIN"/>
    <property type="match status" value="1"/>
</dbReference>
<dbReference type="GO" id="GO:0003677">
    <property type="term" value="F:DNA binding"/>
    <property type="evidence" value="ECO:0007669"/>
    <property type="project" value="UniProtKB-KW"/>
</dbReference>
<sequence>MEQREVRMGDFGSEGAVFWQAARAGRFILPKCIDCGQVHWYPRAVCPFCLSSEIGWQESRGLGHVYASTFFRRTDAPYVIAYVELDEGPRMLTTIVTGDVASISIGQRVQIHFAADDTVNGAYPVFRPIGAS</sequence>
<feature type="domain" description="ChsH2 C-terminal OB-fold" evidence="1">
    <location>
        <begin position="56"/>
        <end position="113"/>
    </location>
</feature>
<protein>
    <submittedName>
        <fullName evidence="3">DNA-binding protein</fullName>
    </submittedName>
</protein>